<dbReference type="InterPro" id="IPR018062">
    <property type="entry name" value="HTH_AraC-typ_CS"/>
</dbReference>
<dbReference type="PROSITE" id="PS50110">
    <property type="entry name" value="RESPONSE_REGULATORY"/>
    <property type="match status" value="1"/>
</dbReference>
<feature type="modified residue" description="4-aspartylphosphate" evidence="6">
    <location>
        <position position="55"/>
    </location>
</feature>
<dbReference type="GO" id="GO:0043565">
    <property type="term" value="F:sequence-specific DNA binding"/>
    <property type="evidence" value="ECO:0007669"/>
    <property type="project" value="InterPro"/>
</dbReference>
<dbReference type="GO" id="GO:0003700">
    <property type="term" value="F:DNA-binding transcription factor activity"/>
    <property type="evidence" value="ECO:0007669"/>
    <property type="project" value="InterPro"/>
</dbReference>
<keyword evidence="2" id="KW-0805">Transcription regulation</keyword>
<dbReference type="CDD" id="cd17536">
    <property type="entry name" value="REC_YesN-like"/>
    <property type="match status" value="1"/>
</dbReference>
<evidence type="ECO:0000256" key="3">
    <source>
        <dbReference type="ARBA" id="ARBA00023125"/>
    </source>
</evidence>
<name>A0A8J7W2S4_9FIRM</name>
<evidence type="ECO:0000259" key="8">
    <source>
        <dbReference type="PROSITE" id="PS50110"/>
    </source>
</evidence>
<feature type="domain" description="Response regulatory" evidence="8">
    <location>
        <begin position="3"/>
        <end position="120"/>
    </location>
</feature>
<dbReference type="PRINTS" id="PR00032">
    <property type="entry name" value="HTHARAC"/>
</dbReference>
<evidence type="ECO:0000259" key="7">
    <source>
        <dbReference type="PROSITE" id="PS01124"/>
    </source>
</evidence>
<dbReference type="CDD" id="cd00093">
    <property type="entry name" value="HTH_XRE"/>
    <property type="match status" value="1"/>
</dbReference>
<gene>
    <name evidence="9" type="ORF">KCX82_10050</name>
</gene>
<reference evidence="9" key="1">
    <citation type="submission" date="2021-04" db="EMBL/GenBank/DDBJ databases">
        <title>Sinoanaerobacter chloroacetimidivorans sp. nov., an obligate anaerobic bacterium isolated from anaerobic sludge.</title>
        <authorList>
            <person name="Bao Y."/>
        </authorList>
    </citation>
    <scope>NUCLEOTIDE SEQUENCE</scope>
    <source>
        <strain evidence="9">BAD-6</strain>
    </source>
</reference>
<dbReference type="SUPFAM" id="SSF46689">
    <property type="entry name" value="Homeodomain-like"/>
    <property type="match status" value="2"/>
</dbReference>
<dbReference type="InterPro" id="IPR041522">
    <property type="entry name" value="CdaR_GGDEF"/>
</dbReference>
<organism evidence="9 10">
    <name type="scientific">Sinanaerobacter chloroacetimidivorans</name>
    <dbReference type="NCBI Taxonomy" id="2818044"/>
    <lineage>
        <taxon>Bacteria</taxon>
        <taxon>Bacillati</taxon>
        <taxon>Bacillota</taxon>
        <taxon>Clostridia</taxon>
        <taxon>Peptostreptococcales</taxon>
        <taxon>Anaerovoracaceae</taxon>
        <taxon>Sinanaerobacter</taxon>
    </lineage>
</organism>
<dbReference type="Pfam" id="PF17853">
    <property type="entry name" value="GGDEF_2"/>
    <property type="match status" value="1"/>
</dbReference>
<dbReference type="Pfam" id="PF12833">
    <property type="entry name" value="HTH_18"/>
    <property type="match status" value="1"/>
</dbReference>
<proteinExistence type="predicted"/>
<evidence type="ECO:0000256" key="4">
    <source>
        <dbReference type="ARBA" id="ARBA00023163"/>
    </source>
</evidence>
<feature type="domain" description="HTH araC/xylS-type" evidence="7">
    <location>
        <begin position="431"/>
        <end position="529"/>
    </location>
</feature>
<dbReference type="Gene3D" id="1.10.10.60">
    <property type="entry name" value="Homeodomain-like"/>
    <property type="match status" value="2"/>
</dbReference>
<keyword evidence="4" id="KW-0804">Transcription</keyword>
<dbReference type="InterPro" id="IPR020449">
    <property type="entry name" value="Tscrpt_reg_AraC-type_HTH"/>
</dbReference>
<dbReference type="InterPro" id="IPR009057">
    <property type="entry name" value="Homeodomain-like_sf"/>
</dbReference>
<dbReference type="InterPro" id="IPR001789">
    <property type="entry name" value="Sig_transdc_resp-reg_receiver"/>
</dbReference>
<dbReference type="RefSeq" id="WP_227018344.1">
    <property type="nucleotide sequence ID" value="NZ_JAGSND010000006.1"/>
</dbReference>
<dbReference type="InterPro" id="IPR018060">
    <property type="entry name" value="HTH_AraC"/>
</dbReference>
<dbReference type="PROSITE" id="PS00041">
    <property type="entry name" value="HTH_ARAC_FAMILY_1"/>
    <property type="match status" value="1"/>
</dbReference>
<comment type="function">
    <text evidence="5">May play the central regulatory role in sporulation. It may be an element of the effector pathway responsible for the activation of sporulation genes in response to nutritional stress. Spo0A may act in concert with spo0H (a sigma factor) to control the expression of some genes that are critical to the sporulation process.</text>
</comment>
<evidence type="ECO:0000313" key="9">
    <source>
        <dbReference type="EMBL" id="MBR0598215.1"/>
    </source>
</evidence>
<dbReference type="InterPro" id="IPR001387">
    <property type="entry name" value="Cro/C1-type_HTH"/>
</dbReference>
<dbReference type="Gene3D" id="3.40.50.2300">
    <property type="match status" value="1"/>
</dbReference>
<evidence type="ECO:0000313" key="10">
    <source>
        <dbReference type="Proteomes" id="UP000675664"/>
    </source>
</evidence>
<dbReference type="Proteomes" id="UP000675664">
    <property type="component" value="Unassembled WGS sequence"/>
</dbReference>
<dbReference type="PANTHER" id="PTHR43280">
    <property type="entry name" value="ARAC-FAMILY TRANSCRIPTIONAL REGULATOR"/>
    <property type="match status" value="1"/>
</dbReference>
<keyword evidence="10" id="KW-1185">Reference proteome</keyword>
<dbReference type="SMART" id="SM00448">
    <property type="entry name" value="REC"/>
    <property type="match status" value="1"/>
</dbReference>
<dbReference type="AlphaFoldDB" id="A0A8J7W2S4"/>
<dbReference type="SMART" id="SM00342">
    <property type="entry name" value="HTH_ARAC"/>
    <property type="match status" value="1"/>
</dbReference>
<evidence type="ECO:0000256" key="5">
    <source>
        <dbReference type="ARBA" id="ARBA00024867"/>
    </source>
</evidence>
<comment type="caution">
    <text evidence="9">The sequence shown here is derived from an EMBL/GenBank/DDBJ whole genome shotgun (WGS) entry which is preliminary data.</text>
</comment>
<keyword evidence="6" id="KW-0597">Phosphoprotein</keyword>
<dbReference type="GO" id="GO:0000160">
    <property type="term" value="P:phosphorelay signal transduction system"/>
    <property type="evidence" value="ECO:0007669"/>
    <property type="project" value="InterPro"/>
</dbReference>
<dbReference type="Pfam" id="PF00072">
    <property type="entry name" value="Response_reg"/>
    <property type="match status" value="1"/>
</dbReference>
<protein>
    <recommendedName>
        <fullName evidence="1">Stage 0 sporulation protein A homolog</fullName>
    </recommendedName>
</protein>
<dbReference type="EMBL" id="JAGSND010000006">
    <property type="protein sequence ID" value="MBR0598215.1"/>
    <property type="molecule type" value="Genomic_DNA"/>
</dbReference>
<keyword evidence="3" id="KW-0238">DNA-binding</keyword>
<accession>A0A8J7W2S4</accession>
<dbReference type="PROSITE" id="PS01124">
    <property type="entry name" value="HTH_ARAC_FAMILY_2"/>
    <property type="match status" value="1"/>
</dbReference>
<dbReference type="InterPro" id="IPR011006">
    <property type="entry name" value="CheY-like_superfamily"/>
</dbReference>
<dbReference type="PANTHER" id="PTHR43280:SF30">
    <property type="entry name" value="MMSAB OPERON REGULATORY PROTEIN"/>
    <property type="match status" value="1"/>
</dbReference>
<sequence>MIKVMIADDEKVAIDSLKFIIEKNFTDVEIISTARSGREAIEKVEENVPDVLFMDIRMPGINGIEAIREIRSRHKQVVIIVLTAFDQFEFAKEAVNLGVMEYLLKPVNRAKVVEVVNKAINIIRIEKEKWKVELEMKEKLEYMTPILENGFIYSILLFDDNSKELLNYKRLFDIKEDGGTIFTVEIVDEESGGYLDTKIGYSVKSQQFYPYFTDMVKSMCNCIVGPVMLNRVVVFVPTDAEKDEFAGRLEAVSLAETLLQRLTGKLNCGLKIGIGKGYKRFDMLSASYEESLKALRYLQGTGVMHFMDISARNAKGPEYPEYKEKYLLQKVSAGDAAESINAYHCIFDWLAGEYGTQPMKIKNKLLEILFLINHLSWEYEPDEELLRIDFLEEMLPINDLGELRLWCRKRIENIITQINSYRDYKVGRLTKRAKEYIKTNYSKSITLEDVAREINVSPQYLSKLFKEETGENFIDYLTAIRIRIAKNLLESDELSVKEICYSVGYSDPNYFSRIFKRIVGATPTEYKESFLSAQ</sequence>
<evidence type="ECO:0000256" key="2">
    <source>
        <dbReference type="ARBA" id="ARBA00023015"/>
    </source>
</evidence>
<evidence type="ECO:0000256" key="1">
    <source>
        <dbReference type="ARBA" id="ARBA00018672"/>
    </source>
</evidence>
<evidence type="ECO:0000256" key="6">
    <source>
        <dbReference type="PROSITE-ProRule" id="PRU00169"/>
    </source>
</evidence>
<reference evidence="9" key="2">
    <citation type="submission" date="2021-04" db="EMBL/GenBank/DDBJ databases">
        <authorList>
            <person name="Liu J."/>
        </authorList>
    </citation>
    <scope>NUCLEOTIDE SEQUENCE</scope>
    <source>
        <strain evidence="9">BAD-6</strain>
    </source>
</reference>
<dbReference type="SUPFAM" id="SSF52172">
    <property type="entry name" value="CheY-like"/>
    <property type="match status" value="1"/>
</dbReference>